<evidence type="ECO:0000313" key="1">
    <source>
        <dbReference type="EMBL" id="GAG12820.1"/>
    </source>
</evidence>
<protein>
    <submittedName>
        <fullName evidence="1">Uncharacterized protein</fullName>
    </submittedName>
</protein>
<sequence>KYMDNFNVDWFDTLIAIAGKEIKKEYWQISEKDFNLDIINSPLLPKYSFINNEPTKAFGYLLKHPNTWIQFSNCWAYKIIPDSINTAFLEHIIGIKRSK</sequence>
<feature type="non-terminal residue" evidence="1">
    <location>
        <position position="1"/>
    </location>
</feature>
<dbReference type="AlphaFoldDB" id="X0V3Y8"/>
<dbReference type="EMBL" id="BARS01023583">
    <property type="protein sequence ID" value="GAG12820.1"/>
    <property type="molecule type" value="Genomic_DNA"/>
</dbReference>
<name>X0V3Y8_9ZZZZ</name>
<comment type="caution">
    <text evidence="1">The sequence shown here is derived from an EMBL/GenBank/DDBJ whole genome shotgun (WGS) entry which is preliminary data.</text>
</comment>
<accession>X0V3Y8</accession>
<gene>
    <name evidence="1" type="ORF">S01H1_37533</name>
</gene>
<proteinExistence type="predicted"/>
<reference evidence="1" key="1">
    <citation type="journal article" date="2014" name="Front. Microbiol.">
        <title>High frequency of phylogenetically diverse reductive dehalogenase-homologous genes in deep subseafloor sedimentary metagenomes.</title>
        <authorList>
            <person name="Kawai M."/>
            <person name="Futagami T."/>
            <person name="Toyoda A."/>
            <person name="Takaki Y."/>
            <person name="Nishi S."/>
            <person name="Hori S."/>
            <person name="Arai W."/>
            <person name="Tsubouchi T."/>
            <person name="Morono Y."/>
            <person name="Uchiyama I."/>
            <person name="Ito T."/>
            <person name="Fujiyama A."/>
            <person name="Inagaki F."/>
            <person name="Takami H."/>
        </authorList>
    </citation>
    <scope>NUCLEOTIDE SEQUENCE</scope>
    <source>
        <strain evidence="1">Expedition CK06-06</strain>
    </source>
</reference>
<organism evidence="1">
    <name type="scientific">marine sediment metagenome</name>
    <dbReference type="NCBI Taxonomy" id="412755"/>
    <lineage>
        <taxon>unclassified sequences</taxon>
        <taxon>metagenomes</taxon>
        <taxon>ecological metagenomes</taxon>
    </lineage>
</organism>